<protein>
    <submittedName>
        <fullName evidence="1">Uncharacterized protein</fullName>
    </submittedName>
</protein>
<accession>A0A168L6G1</accession>
<keyword evidence="2" id="KW-1185">Reference proteome</keyword>
<organism evidence="1">
    <name type="scientific">Absidia glauca</name>
    <name type="common">Pin mould</name>
    <dbReference type="NCBI Taxonomy" id="4829"/>
    <lineage>
        <taxon>Eukaryota</taxon>
        <taxon>Fungi</taxon>
        <taxon>Fungi incertae sedis</taxon>
        <taxon>Mucoromycota</taxon>
        <taxon>Mucoromycotina</taxon>
        <taxon>Mucoromycetes</taxon>
        <taxon>Mucorales</taxon>
        <taxon>Cunninghamellaceae</taxon>
        <taxon>Absidia</taxon>
    </lineage>
</organism>
<evidence type="ECO:0000313" key="2">
    <source>
        <dbReference type="Proteomes" id="UP000078561"/>
    </source>
</evidence>
<reference evidence="1" key="1">
    <citation type="submission" date="2016-04" db="EMBL/GenBank/DDBJ databases">
        <authorList>
            <person name="Evans L.H."/>
            <person name="Alamgir A."/>
            <person name="Owens N."/>
            <person name="Weber N.D."/>
            <person name="Virtaneva K."/>
            <person name="Barbian K."/>
            <person name="Babar A."/>
            <person name="Rosenke K."/>
        </authorList>
    </citation>
    <scope>NUCLEOTIDE SEQUENCE [LARGE SCALE GENOMIC DNA]</scope>
    <source>
        <strain evidence="1">CBS 101.48</strain>
    </source>
</reference>
<dbReference type="Proteomes" id="UP000078561">
    <property type="component" value="Unassembled WGS sequence"/>
</dbReference>
<evidence type="ECO:0000313" key="1">
    <source>
        <dbReference type="EMBL" id="SAL96151.1"/>
    </source>
</evidence>
<dbReference type="InParanoid" id="A0A168L6G1"/>
<gene>
    <name evidence="1" type="primary">ABSGL_01524.1 scaffold 1628</name>
</gene>
<dbReference type="AlphaFoldDB" id="A0A168L6G1"/>
<proteinExistence type="predicted"/>
<name>A0A168L6G1_ABSGL</name>
<dbReference type="EMBL" id="LT550687">
    <property type="protein sequence ID" value="SAL96151.1"/>
    <property type="molecule type" value="Genomic_DNA"/>
</dbReference>
<sequence length="122" mass="13710">MDFDNAGRCTHKSSYGSRFSTYSSHRTPTVEQRMRIEQLIACGSSDLQIVSFMNTHHRSCTSKCTIHGAFIPKDIANMRRRFAGVSLRANAAIKQFIGRMESRGYTFDFEATTTTSALLCTL</sequence>